<dbReference type="GO" id="GO:0008757">
    <property type="term" value="F:S-adenosylmethionine-dependent methyltransferase activity"/>
    <property type="evidence" value="ECO:0007669"/>
    <property type="project" value="InterPro"/>
</dbReference>
<dbReference type="PANTHER" id="PTHR43861">
    <property type="entry name" value="TRANS-ACONITATE 2-METHYLTRANSFERASE-RELATED"/>
    <property type="match status" value="1"/>
</dbReference>
<comment type="caution">
    <text evidence="2">The sequence shown here is derived from an EMBL/GenBank/DDBJ whole genome shotgun (WGS) entry which is preliminary data.</text>
</comment>
<dbReference type="InterPro" id="IPR013216">
    <property type="entry name" value="Methyltransf_11"/>
</dbReference>
<dbReference type="Gene3D" id="3.40.50.150">
    <property type="entry name" value="Vaccinia Virus protein VP39"/>
    <property type="match status" value="1"/>
</dbReference>
<evidence type="ECO:0000313" key="3">
    <source>
        <dbReference type="Proteomes" id="UP000178851"/>
    </source>
</evidence>
<dbReference type="AlphaFoldDB" id="A0A1F7YI94"/>
<accession>A0A1F7YI94</accession>
<protein>
    <recommendedName>
        <fullName evidence="1">Methyltransferase type 11 domain-containing protein</fullName>
    </recommendedName>
</protein>
<evidence type="ECO:0000313" key="2">
    <source>
        <dbReference type="EMBL" id="OGM26992.1"/>
    </source>
</evidence>
<dbReference type="CDD" id="cd02440">
    <property type="entry name" value="AdoMet_MTases"/>
    <property type="match status" value="1"/>
</dbReference>
<name>A0A1F7YI94_9BACT</name>
<gene>
    <name evidence="2" type="ORF">A2627_02385</name>
</gene>
<evidence type="ECO:0000259" key="1">
    <source>
        <dbReference type="Pfam" id="PF08241"/>
    </source>
</evidence>
<sequence length="249" mass="29030">MNLKSERLVPDKKDSFYLEHIQRYRFTSKYIKANHVLDLGCGAGYGSLELVKYGAKKVIGVDTNHKAIDYAIRKFKNKNLKFKVNNAEQLEFKNETFDTVVSFEVIEHVKNFKKFIKEAFRVLKKGGYFIFSTPNAKMHRGGTSPYHTKEFSVKELVEIFPSVKLYGQFFENSEFVKSEKEYFQRYNKLTIGGNKSIKKLFHLIPSELKSFIYRLFWNPTPAIHENEIVIKKGNFERAVTLIGVVQKKS</sequence>
<dbReference type="Proteomes" id="UP000178851">
    <property type="component" value="Unassembled WGS sequence"/>
</dbReference>
<dbReference type="EMBL" id="MGGI01000009">
    <property type="protein sequence ID" value="OGM26992.1"/>
    <property type="molecule type" value="Genomic_DNA"/>
</dbReference>
<organism evidence="2 3">
    <name type="scientific">Candidatus Woesebacteria bacterium RIFCSPHIGHO2_01_FULL_39_28</name>
    <dbReference type="NCBI Taxonomy" id="1802496"/>
    <lineage>
        <taxon>Bacteria</taxon>
        <taxon>Candidatus Woeseibacteriota</taxon>
    </lineage>
</organism>
<dbReference type="Pfam" id="PF08241">
    <property type="entry name" value="Methyltransf_11"/>
    <property type="match status" value="1"/>
</dbReference>
<proteinExistence type="predicted"/>
<dbReference type="InterPro" id="IPR029063">
    <property type="entry name" value="SAM-dependent_MTases_sf"/>
</dbReference>
<reference evidence="2 3" key="1">
    <citation type="journal article" date="2016" name="Nat. Commun.">
        <title>Thousands of microbial genomes shed light on interconnected biogeochemical processes in an aquifer system.</title>
        <authorList>
            <person name="Anantharaman K."/>
            <person name="Brown C.T."/>
            <person name="Hug L.A."/>
            <person name="Sharon I."/>
            <person name="Castelle C.J."/>
            <person name="Probst A.J."/>
            <person name="Thomas B.C."/>
            <person name="Singh A."/>
            <person name="Wilkins M.J."/>
            <person name="Karaoz U."/>
            <person name="Brodie E.L."/>
            <person name="Williams K.H."/>
            <person name="Hubbard S.S."/>
            <person name="Banfield J.F."/>
        </authorList>
    </citation>
    <scope>NUCLEOTIDE SEQUENCE [LARGE SCALE GENOMIC DNA]</scope>
</reference>
<feature type="domain" description="Methyltransferase type 11" evidence="1">
    <location>
        <begin position="37"/>
        <end position="131"/>
    </location>
</feature>
<dbReference type="SUPFAM" id="SSF53335">
    <property type="entry name" value="S-adenosyl-L-methionine-dependent methyltransferases"/>
    <property type="match status" value="1"/>
</dbReference>